<dbReference type="AlphaFoldDB" id="A0AAV4XBQ1"/>
<gene>
    <name evidence="2" type="ORF">CEXT_809941</name>
</gene>
<protein>
    <submittedName>
        <fullName evidence="2">Uncharacterized protein</fullName>
    </submittedName>
</protein>
<dbReference type="Proteomes" id="UP001054945">
    <property type="component" value="Unassembled WGS sequence"/>
</dbReference>
<comment type="caution">
    <text evidence="2">The sequence shown here is derived from an EMBL/GenBank/DDBJ whole genome shotgun (WGS) entry which is preliminary data.</text>
</comment>
<sequence>MLSIEAVHSCRRLILHSGTIPYLRLENPRMPFQIQQAENRGCHILNEPCTLLNSQPRDKIPIGEDQKKKGWRELRQGLPTLKSQYEMHIPEPQPKRISPCSFVTANEGKIENGGARTLLPHTDPPPHSCSRNRPRASLHAGYCSTPCQT</sequence>
<feature type="region of interest" description="Disordered" evidence="1">
    <location>
        <begin position="113"/>
        <end position="137"/>
    </location>
</feature>
<accession>A0AAV4XBQ1</accession>
<keyword evidence="3" id="KW-1185">Reference proteome</keyword>
<name>A0AAV4XBQ1_CAEEX</name>
<evidence type="ECO:0000256" key="1">
    <source>
        <dbReference type="SAM" id="MobiDB-lite"/>
    </source>
</evidence>
<dbReference type="EMBL" id="BPLR01017485">
    <property type="protein sequence ID" value="GIY92019.1"/>
    <property type="molecule type" value="Genomic_DNA"/>
</dbReference>
<evidence type="ECO:0000313" key="2">
    <source>
        <dbReference type="EMBL" id="GIY92019.1"/>
    </source>
</evidence>
<proteinExistence type="predicted"/>
<evidence type="ECO:0000313" key="3">
    <source>
        <dbReference type="Proteomes" id="UP001054945"/>
    </source>
</evidence>
<reference evidence="2 3" key="1">
    <citation type="submission" date="2021-06" db="EMBL/GenBank/DDBJ databases">
        <title>Caerostris extrusa draft genome.</title>
        <authorList>
            <person name="Kono N."/>
            <person name="Arakawa K."/>
        </authorList>
    </citation>
    <scope>NUCLEOTIDE SEQUENCE [LARGE SCALE GENOMIC DNA]</scope>
</reference>
<organism evidence="2 3">
    <name type="scientific">Caerostris extrusa</name>
    <name type="common">Bark spider</name>
    <name type="synonym">Caerostris bankana</name>
    <dbReference type="NCBI Taxonomy" id="172846"/>
    <lineage>
        <taxon>Eukaryota</taxon>
        <taxon>Metazoa</taxon>
        <taxon>Ecdysozoa</taxon>
        <taxon>Arthropoda</taxon>
        <taxon>Chelicerata</taxon>
        <taxon>Arachnida</taxon>
        <taxon>Araneae</taxon>
        <taxon>Araneomorphae</taxon>
        <taxon>Entelegynae</taxon>
        <taxon>Araneoidea</taxon>
        <taxon>Araneidae</taxon>
        <taxon>Caerostris</taxon>
    </lineage>
</organism>